<dbReference type="GO" id="GO:0004497">
    <property type="term" value="F:monooxygenase activity"/>
    <property type="evidence" value="ECO:0007669"/>
    <property type="project" value="UniProtKB-KW"/>
</dbReference>
<dbReference type="Proteomes" id="UP000812287">
    <property type="component" value="Unassembled WGS sequence"/>
</dbReference>
<evidence type="ECO:0000256" key="5">
    <source>
        <dbReference type="ARBA" id="ARBA00023002"/>
    </source>
</evidence>
<protein>
    <submittedName>
        <fullName evidence="10">Cytochrome P450</fullName>
    </submittedName>
</protein>
<dbReference type="EMBL" id="MU250528">
    <property type="protein sequence ID" value="KAG7448956.1"/>
    <property type="molecule type" value="Genomic_DNA"/>
</dbReference>
<dbReference type="Pfam" id="PF00067">
    <property type="entry name" value="p450"/>
    <property type="match status" value="1"/>
</dbReference>
<comment type="cofactor">
    <cofactor evidence="1 8">
        <name>heme</name>
        <dbReference type="ChEBI" id="CHEBI:30413"/>
    </cofactor>
</comment>
<dbReference type="InterPro" id="IPR036396">
    <property type="entry name" value="Cyt_P450_sf"/>
</dbReference>
<dbReference type="GO" id="GO:0016705">
    <property type="term" value="F:oxidoreductase activity, acting on paired donors, with incorporation or reduction of molecular oxygen"/>
    <property type="evidence" value="ECO:0007669"/>
    <property type="project" value="InterPro"/>
</dbReference>
<comment type="similarity">
    <text evidence="3 9">Belongs to the cytochrome P450 family.</text>
</comment>
<dbReference type="InterPro" id="IPR001128">
    <property type="entry name" value="Cyt_P450"/>
</dbReference>
<keyword evidence="11" id="KW-1185">Reference proteome</keyword>
<dbReference type="AlphaFoldDB" id="A0A9P8AVC1"/>
<keyword evidence="6 8" id="KW-0408">Iron</keyword>
<dbReference type="OrthoDB" id="6692864at2759"/>
<dbReference type="GeneID" id="66111704"/>
<keyword evidence="7 9" id="KW-0503">Monooxygenase</keyword>
<proteinExistence type="inferred from homology"/>
<dbReference type="PRINTS" id="PR00465">
    <property type="entry name" value="EP450IV"/>
</dbReference>
<evidence type="ECO:0000256" key="1">
    <source>
        <dbReference type="ARBA" id="ARBA00001971"/>
    </source>
</evidence>
<dbReference type="Gene3D" id="1.10.630.10">
    <property type="entry name" value="Cytochrome P450"/>
    <property type="match status" value="1"/>
</dbReference>
<comment type="pathway">
    <text evidence="2">Secondary metabolite biosynthesis.</text>
</comment>
<dbReference type="PANTHER" id="PTHR24305">
    <property type="entry name" value="CYTOCHROME P450"/>
    <property type="match status" value="1"/>
</dbReference>
<keyword evidence="5 9" id="KW-0560">Oxidoreductase</keyword>
<dbReference type="PANTHER" id="PTHR24305:SF187">
    <property type="entry name" value="P450, PUTATIVE (EUROFUNG)-RELATED"/>
    <property type="match status" value="1"/>
</dbReference>
<accession>A0A9P8AVC1</accession>
<dbReference type="GO" id="GO:0005506">
    <property type="term" value="F:iron ion binding"/>
    <property type="evidence" value="ECO:0007669"/>
    <property type="project" value="InterPro"/>
</dbReference>
<dbReference type="SUPFAM" id="SSF48264">
    <property type="entry name" value="Cytochrome P450"/>
    <property type="match status" value="1"/>
</dbReference>
<evidence type="ECO:0000313" key="11">
    <source>
        <dbReference type="Proteomes" id="UP000812287"/>
    </source>
</evidence>
<evidence type="ECO:0000256" key="8">
    <source>
        <dbReference type="PIRSR" id="PIRSR602403-1"/>
    </source>
</evidence>
<dbReference type="PRINTS" id="PR00385">
    <property type="entry name" value="P450"/>
</dbReference>
<evidence type="ECO:0000256" key="6">
    <source>
        <dbReference type="ARBA" id="ARBA00023004"/>
    </source>
</evidence>
<comment type="caution">
    <text evidence="10">The sequence shown here is derived from an EMBL/GenBank/DDBJ whole genome shotgun (WGS) entry which is preliminary data.</text>
</comment>
<keyword evidence="4 8" id="KW-0479">Metal-binding</keyword>
<name>A0A9P8AVC1_9AGAR</name>
<evidence type="ECO:0000256" key="3">
    <source>
        <dbReference type="ARBA" id="ARBA00010617"/>
    </source>
</evidence>
<dbReference type="GO" id="GO:0020037">
    <property type="term" value="F:heme binding"/>
    <property type="evidence" value="ECO:0007669"/>
    <property type="project" value="InterPro"/>
</dbReference>
<sequence length="467" mass="52478">MLYVVVFTTSSILLSVSYRFSPFHPLASYPGPRSWWISDLQLVHLAMSGKRHQKLHQLHMQYGPIVRVGHNTLSINSLSSLNPLYGPALSMEKSDMYRLPGHRDVMSLFFKQDLDLHNERKQIWTKGLSASATKNYIPFIEQRTWELASYIERRQAASKEDATSLSECFSHWSYDLLALMAKGDSERLVLTGKKGMVAIESKAMVKYSAISAAMMHKRIKLNNDTSIRDLSSYLLEESLSGKSIPLPDLEVEAATALFGGGDTIAGILSMVFFYLLSHPQYYKQLYDVLRAEFSDPMEHLEGSRLVGIPFLGGVIDEALRLQAAFYFPRIVPPGGVTIDGSFIPEGTIVAVASYSQQIDPKNFYPDPLEFRPERWLPGGLGPDTKTDRNALLSFSMGHHVCVGKALAYQQLQYVIARLVLSFDMSFPESFDKEAFCNGILNKRTVILEKPLLVRVTRRPGAEIPDLK</sequence>
<evidence type="ECO:0000256" key="7">
    <source>
        <dbReference type="ARBA" id="ARBA00023033"/>
    </source>
</evidence>
<organism evidence="10 11">
    <name type="scientific">Guyanagaster necrorhizus</name>
    <dbReference type="NCBI Taxonomy" id="856835"/>
    <lineage>
        <taxon>Eukaryota</taxon>
        <taxon>Fungi</taxon>
        <taxon>Dikarya</taxon>
        <taxon>Basidiomycota</taxon>
        <taxon>Agaricomycotina</taxon>
        <taxon>Agaricomycetes</taxon>
        <taxon>Agaricomycetidae</taxon>
        <taxon>Agaricales</taxon>
        <taxon>Marasmiineae</taxon>
        <taxon>Physalacriaceae</taxon>
        <taxon>Guyanagaster</taxon>
    </lineage>
</organism>
<keyword evidence="8 9" id="KW-0349">Heme</keyword>
<evidence type="ECO:0000256" key="4">
    <source>
        <dbReference type="ARBA" id="ARBA00022723"/>
    </source>
</evidence>
<gene>
    <name evidence="10" type="ORF">BT62DRAFT_979067</name>
</gene>
<dbReference type="RefSeq" id="XP_043042456.1">
    <property type="nucleotide sequence ID" value="XM_043189407.1"/>
</dbReference>
<dbReference type="PROSITE" id="PS00086">
    <property type="entry name" value="CYTOCHROME_P450"/>
    <property type="match status" value="1"/>
</dbReference>
<dbReference type="InterPro" id="IPR017972">
    <property type="entry name" value="Cyt_P450_CS"/>
</dbReference>
<evidence type="ECO:0000256" key="9">
    <source>
        <dbReference type="RuleBase" id="RU000461"/>
    </source>
</evidence>
<reference evidence="10" key="1">
    <citation type="submission" date="2020-11" db="EMBL/GenBank/DDBJ databases">
        <title>Adaptations for nitrogen fixation in a non-lichenized fungal sporocarp promotes dispersal by wood-feeding termites.</title>
        <authorList>
            <consortium name="DOE Joint Genome Institute"/>
            <person name="Koch R.A."/>
            <person name="Yoon G."/>
            <person name="Arayal U."/>
            <person name="Lail K."/>
            <person name="Amirebrahimi M."/>
            <person name="Labutti K."/>
            <person name="Lipzen A."/>
            <person name="Riley R."/>
            <person name="Barry K."/>
            <person name="Henrissat B."/>
            <person name="Grigoriev I.V."/>
            <person name="Herr J.R."/>
            <person name="Aime M.C."/>
        </authorList>
    </citation>
    <scope>NUCLEOTIDE SEQUENCE</scope>
    <source>
        <strain evidence="10">MCA 3950</strain>
    </source>
</reference>
<dbReference type="InterPro" id="IPR002403">
    <property type="entry name" value="Cyt_P450_E_grp-IV"/>
</dbReference>
<evidence type="ECO:0000313" key="10">
    <source>
        <dbReference type="EMBL" id="KAG7448956.1"/>
    </source>
</evidence>
<evidence type="ECO:0000256" key="2">
    <source>
        <dbReference type="ARBA" id="ARBA00005179"/>
    </source>
</evidence>
<dbReference type="InterPro" id="IPR050121">
    <property type="entry name" value="Cytochrome_P450_monoxygenase"/>
</dbReference>
<feature type="binding site" description="axial binding residue" evidence="8">
    <location>
        <position position="401"/>
    </location>
    <ligand>
        <name>heme</name>
        <dbReference type="ChEBI" id="CHEBI:30413"/>
    </ligand>
    <ligandPart>
        <name>Fe</name>
        <dbReference type="ChEBI" id="CHEBI:18248"/>
    </ligandPart>
</feature>